<evidence type="ECO:0000256" key="2">
    <source>
        <dbReference type="ARBA" id="ARBA00022801"/>
    </source>
</evidence>
<gene>
    <name evidence="6" type="ORF">EBQ10_08400</name>
</gene>
<dbReference type="SUPFAM" id="SSF53474">
    <property type="entry name" value="alpha/beta-Hydrolases"/>
    <property type="match status" value="1"/>
</dbReference>
<keyword evidence="1" id="KW-0645">Protease</keyword>
<dbReference type="GO" id="GO:0006508">
    <property type="term" value="P:proteolysis"/>
    <property type="evidence" value="ECO:0007669"/>
    <property type="project" value="UniProtKB-KW"/>
</dbReference>
<reference evidence="6 7" key="1">
    <citation type="submission" date="2018-11" db="EMBL/GenBank/DDBJ databases">
        <title>Multidrug-resistant genes are associated with an 42-kb island TGI1 carrying a complex class 1 integron in a Trueperella pyogenes.</title>
        <authorList>
            <person name="Dong W."/>
        </authorList>
    </citation>
    <scope>NUCLEOTIDE SEQUENCE [LARGE SCALE GENOMIC DNA]</scope>
    <source>
        <strain evidence="6 7">TP4</strain>
    </source>
</reference>
<proteinExistence type="predicted"/>
<dbReference type="SUPFAM" id="SSF50993">
    <property type="entry name" value="Peptidase/esterase 'gauge' domain"/>
    <property type="match status" value="1"/>
</dbReference>
<organism evidence="6 7">
    <name type="scientific">Trueperella pyogenes</name>
    <dbReference type="NCBI Taxonomy" id="1661"/>
    <lineage>
        <taxon>Bacteria</taxon>
        <taxon>Bacillati</taxon>
        <taxon>Actinomycetota</taxon>
        <taxon>Actinomycetes</taxon>
        <taxon>Actinomycetales</taxon>
        <taxon>Actinomycetaceae</taxon>
        <taxon>Trueperella</taxon>
    </lineage>
</organism>
<dbReference type="Pfam" id="PF02897">
    <property type="entry name" value="Peptidase_S9_N"/>
    <property type="match status" value="1"/>
</dbReference>
<dbReference type="InterPro" id="IPR023302">
    <property type="entry name" value="Pept_S9A_N"/>
</dbReference>
<sequence>MTTTPQATATDFTDPFLHLEDINDSTLAWVTKHSDRTLGQFGGEAFATYRDQVAKILSAKDKLDFGAKHGEWIYNFYTDGDYPRGLWRRAKMADYVAKEQQDIDWEVLLDIGALGAEEGQSWVFGGASLLYPSYDRALVTLSAGGSDSNVVREFDVESKQFIDGGFVKPESKGSMSWVDRDTVIIDMDFGPGSLTDSGYPNSARLWRRGEDLASAPVIIEGDPQDVLAGAYYDYTPGHERMIAYRMTDFRTSITYLVDHDAVAAGHGGSTAGLEAGGKLPEALTEVKLPRSAEFEFVRHWVVVTLRHDWELTGRTVPAGAVVVVPAQAAIAGPEPEDVQVLYTPSDTTSFLDLAVLESGMVMTILDNVKSRLLFCAEPQAGSLGAWQITEITPKVAEFATVDIAPVDALESNDVWMTIADFLTPVTLYVGEVESGELAVHKLRSAPERFDATGLDIRQLWAESKDGTAVPYFIVGPQPALDGQAPARTLLDGYGGFEISLLPSYVAAYGKTWLERGGVYVVANIRGGGEFGPAWHQAALKDKRHKAYEDFAAVAADLVERGITTVDRLAAIGGSNGGLLMGNMYTTYPQLFGAIVCMVPLLDMKRFSHLLAGASWMGEYGDPDTEDWAFMEQYSAYHNVGLEPHPPILLTTSTRDDRVHPGHARKFHALLEEMGHETWLYENTEGGHAGAADIEQVSLMQALIFAFLDEKLAK</sequence>
<dbReference type="InterPro" id="IPR029058">
    <property type="entry name" value="AB_hydrolase_fold"/>
</dbReference>
<dbReference type="PANTHER" id="PTHR42881">
    <property type="entry name" value="PROLYL ENDOPEPTIDASE"/>
    <property type="match status" value="1"/>
</dbReference>
<name>A0A3Q9GIE1_9ACTO</name>
<dbReference type="PANTHER" id="PTHR42881:SF13">
    <property type="entry name" value="PROLYL ENDOPEPTIDASE"/>
    <property type="match status" value="1"/>
</dbReference>
<evidence type="ECO:0000259" key="4">
    <source>
        <dbReference type="Pfam" id="PF00326"/>
    </source>
</evidence>
<evidence type="ECO:0000256" key="3">
    <source>
        <dbReference type="ARBA" id="ARBA00022825"/>
    </source>
</evidence>
<dbReference type="GO" id="GO:0004252">
    <property type="term" value="F:serine-type endopeptidase activity"/>
    <property type="evidence" value="ECO:0007669"/>
    <property type="project" value="InterPro"/>
</dbReference>
<evidence type="ECO:0000256" key="1">
    <source>
        <dbReference type="ARBA" id="ARBA00022670"/>
    </source>
</evidence>
<dbReference type="Gene3D" id="3.40.50.1820">
    <property type="entry name" value="alpha/beta hydrolase"/>
    <property type="match status" value="1"/>
</dbReference>
<dbReference type="PRINTS" id="PR00862">
    <property type="entry name" value="PROLIGOPTASE"/>
</dbReference>
<accession>A0A3Q9GIE1</accession>
<dbReference type="GO" id="GO:0005829">
    <property type="term" value="C:cytosol"/>
    <property type="evidence" value="ECO:0007669"/>
    <property type="project" value="TreeGrafter"/>
</dbReference>
<dbReference type="InterPro" id="IPR001375">
    <property type="entry name" value="Peptidase_S9_cat"/>
</dbReference>
<dbReference type="AlphaFoldDB" id="A0A3Q9GIE1"/>
<evidence type="ECO:0000313" key="6">
    <source>
        <dbReference type="EMBL" id="AZR07307.1"/>
    </source>
</evidence>
<dbReference type="EMBL" id="CP033905">
    <property type="protein sequence ID" value="AZR07307.1"/>
    <property type="molecule type" value="Genomic_DNA"/>
</dbReference>
<dbReference type="InterPro" id="IPR002470">
    <property type="entry name" value="Peptidase_S9A"/>
</dbReference>
<evidence type="ECO:0000259" key="5">
    <source>
        <dbReference type="Pfam" id="PF02897"/>
    </source>
</evidence>
<feature type="domain" description="Peptidase S9 prolyl oligopeptidase catalytic" evidence="4">
    <location>
        <begin position="512"/>
        <end position="712"/>
    </location>
</feature>
<dbReference type="Pfam" id="PF00326">
    <property type="entry name" value="Peptidase_S9"/>
    <property type="match status" value="1"/>
</dbReference>
<dbReference type="GO" id="GO:0070012">
    <property type="term" value="F:oligopeptidase activity"/>
    <property type="evidence" value="ECO:0007669"/>
    <property type="project" value="TreeGrafter"/>
</dbReference>
<dbReference type="RefSeq" id="WP_108726279.1">
    <property type="nucleotide sequence ID" value="NZ_CP029001.1"/>
</dbReference>
<dbReference type="Gene3D" id="2.130.10.120">
    <property type="entry name" value="Prolyl oligopeptidase, N-terminal domain"/>
    <property type="match status" value="1"/>
</dbReference>
<dbReference type="InterPro" id="IPR051167">
    <property type="entry name" value="Prolyl_oligopep/macrocyclase"/>
</dbReference>
<protein>
    <submittedName>
        <fullName evidence="6">S9 family peptidase</fullName>
    </submittedName>
</protein>
<evidence type="ECO:0000313" key="7">
    <source>
        <dbReference type="Proteomes" id="UP000275951"/>
    </source>
</evidence>
<keyword evidence="3" id="KW-0720">Serine protease</keyword>
<dbReference type="Proteomes" id="UP000275951">
    <property type="component" value="Chromosome"/>
</dbReference>
<keyword evidence="2" id="KW-0378">Hydrolase</keyword>
<feature type="domain" description="Peptidase S9A N-terminal" evidence="5">
    <location>
        <begin position="10"/>
        <end position="441"/>
    </location>
</feature>